<dbReference type="Proteomes" id="UP000494256">
    <property type="component" value="Unassembled WGS sequence"/>
</dbReference>
<accession>A0A8S0ZS24</accession>
<feature type="region of interest" description="Disordered" evidence="1">
    <location>
        <begin position="25"/>
        <end position="48"/>
    </location>
</feature>
<feature type="chain" id="PRO_5035870663" evidence="2">
    <location>
        <begin position="21"/>
        <end position="91"/>
    </location>
</feature>
<evidence type="ECO:0000256" key="2">
    <source>
        <dbReference type="SAM" id="SignalP"/>
    </source>
</evidence>
<evidence type="ECO:0000313" key="3">
    <source>
        <dbReference type="EMBL" id="CAB3236152.1"/>
    </source>
</evidence>
<evidence type="ECO:0000313" key="4">
    <source>
        <dbReference type="Proteomes" id="UP000494256"/>
    </source>
</evidence>
<evidence type="ECO:0000256" key="1">
    <source>
        <dbReference type="SAM" id="MobiDB-lite"/>
    </source>
</evidence>
<feature type="compositionally biased region" description="Pro residues" evidence="1">
    <location>
        <begin position="27"/>
        <end position="38"/>
    </location>
</feature>
<name>A0A8S0ZS24_ARCPL</name>
<keyword evidence="2" id="KW-0732">Signal</keyword>
<gene>
    <name evidence="3" type="ORF">APLA_LOCUS7249</name>
</gene>
<protein>
    <submittedName>
        <fullName evidence="3">Uncharacterized protein</fullName>
    </submittedName>
</protein>
<dbReference type="EMBL" id="CADEBD010000300">
    <property type="protein sequence ID" value="CAB3236152.1"/>
    <property type="molecule type" value="Genomic_DNA"/>
</dbReference>
<comment type="caution">
    <text evidence="3">The sequence shown here is derived from an EMBL/GenBank/DDBJ whole genome shotgun (WGS) entry which is preliminary data.</text>
</comment>
<feature type="compositionally biased region" description="Low complexity" evidence="1">
    <location>
        <begin position="39"/>
        <end position="48"/>
    </location>
</feature>
<feature type="signal peptide" evidence="2">
    <location>
        <begin position="1"/>
        <end position="20"/>
    </location>
</feature>
<dbReference type="AlphaFoldDB" id="A0A8S0ZS24"/>
<reference evidence="3 4" key="1">
    <citation type="submission" date="2020-04" db="EMBL/GenBank/DDBJ databases">
        <authorList>
            <person name="Wallbank WR R."/>
            <person name="Pardo Diaz C."/>
            <person name="Kozak K."/>
            <person name="Martin S."/>
            <person name="Jiggins C."/>
            <person name="Moest M."/>
            <person name="Warren A I."/>
            <person name="Byers J.R.P. K."/>
            <person name="Montejo-Kovacevich G."/>
            <person name="Yen C E."/>
        </authorList>
    </citation>
    <scope>NUCLEOTIDE SEQUENCE [LARGE SCALE GENOMIC DNA]</scope>
</reference>
<organism evidence="3 4">
    <name type="scientific">Arctia plantaginis</name>
    <name type="common">Wood tiger moth</name>
    <name type="synonym">Phalaena plantaginis</name>
    <dbReference type="NCBI Taxonomy" id="874455"/>
    <lineage>
        <taxon>Eukaryota</taxon>
        <taxon>Metazoa</taxon>
        <taxon>Ecdysozoa</taxon>
        <taxon>Arthropoda</taxon>
        <taxon>Hexapoda</taxon>
        <taxon>Insecta</taxon>
        <taxon>Pterygota</taxon>
        <taxon>Neoptera</taxon>
        <taxon>Endopterygota</taxon>
        <taxon>Lepidoptera</taxon>
        <taxon>Glossata</taxon>
        <taxon>Ditrysia</taxon>
        <taxon>Noctuoidea</taxon>
        <taxon>Erebidae</taxon>
        <taxon>Arctiinae</taxon>
        <taxon>Arctia</taxon>
    </lineage>
</organism>
<sequence length="91" mass="9700">MAFVRELFVLLGVVLVSVFCADNDTTPAPPTPTPPTPTPASASTPASTGTMTDLAQFVLKFPFSIWSLCKYGADTMKDNNSKYNIKAAVTL</sequence>
<dbReference type="OrthoDB" id="272411at2759"/>
<proteinExistence type="predicted"/>